<dbReference type="InterPro" id="IPR046373">
    <property type="entry name" value="Acyl-CoA_Oxase/DH_mid-dom_sf"/>
</dbReference>
<accession>A0A840IEF7</accession>
<evidence type="ECO:0000256" key="3">
    <source>
        <dbReference type="ARBA" id="ARBA00022630"/>
    </source>
</evidence>
<dbReference type="Proteomes" id="UP000585272">
    <property type="component" value="Unassembled WGS sequence"/>
</dbReference>
<feature type="domain" description="Acyl-CoA oxidase/dehydrogenase middle" evidence="8">
    <location>
        <begin position="140"/>
        <end position="239"/>
    </location>
</feature>
<dbReference type="InterPro" id="IPR006091">
    <property type="entry name" value="Acyl-CoA_Oxase/DH_mid-dom"/>
</dbReference>
<dbReference type="RefSeq" id="WP_183342105.1">
    <property type="nucleotide sequence ID" value="NZ_JACHNU010000002.1"/>
</dbReference>
<comment type="cofactor">
    <cofactor evidence="1 6">
        <name>FAD</name>
        <dbReference type="ChEBI" id="CHEBI:57692"/>
    </cofactor>
</comment>
<evidence type="ECO:0000256" key="1">
    <source>
        <dbReference type="ARBA" id="ARBA00001974"/>
    </source>
</evidence>
<dbReference type="Pfam" id="PF02770">
    <property type="entry name" value="Acyl-CoA_dh_M"/>
    <property type="match status" value="1"/>
</dbReference>
<keyword evidence="4 6" id="KW-0274">FAD</keyword>
<dbReference type="InterPro" id="IPR036250">
    <property type="entry name" value="AcylCo_DH-like_C"/>
</dbReference>
<dbReference type="GO" id="GO:0070991">
    <property type="term" value="F:medium-chain fatty acyl-CoA dehydrogenase activity"/>
    <property type="evidence" value="ECO:0007669"/>
    <property type="project" value="UniProtKB-EC"/>
</dbReference>
<dbReference type="PANTHER" id="PTHR48083:SF28">
    <property type="entry name" value="ACYL-COA DEHYDROGENASE FAMILY PROTEIN (AFU_ORTHOLOGUE AFUA_6G10880)-RELATED"/>
    <property type="match status" value="1"/>
</dbReference>
<keyword evidence="11" id="KW-1185">Reference proteome</keyword>
<dbReference type="InterPro" id="IPR009075">
    <property type="entry name" value="AcylCo_DH/oxidase_C"/>
</dbReference>
<evidence type="ECO:0000256" key="6">
    <source>
        <dbReference type="RuleBase" id="RU362125"/>
    </source>
</evidence>
<reference evidence="10 11" key="1">
    <citation type="submission" date="2020-08" db="EMBL/GenBank/DDBJ databases">
        <title>Genomic Encyclopedia of Archaeal and Bacterial Type Strains, Phase II (KMG-II): from individual species to whole genera.</title>
        <authorList>
            <person name="Goeker M."/>
        </authorList>
    </citation>
    <scope>NUCLEOTIDE SEQUENCE [LARGE SCALE GENOMIC DNA]</scope>
    <source>
        <strain evidence="10 11">DSM 23288</strain>
    </source>
</reference>
<evidence type="ECO:0000313" key="10">
    <source>
        <dbReference type="EMBL" id="MBB4662715.1"/>
    </source>
</evidence>
<protein>
    <submittedName>
        <fullName evidence="10">Acyl-CoA dehydrogenase</fullName>
        <ecNumber evidence="10">1.3.8.7</ecNumber>
    </submittedName>
</protein>
<dbReference type="InterPro" id="IPR023076">
    <property type="entry name" value="HMG_CoA_Rdtase_CS"/>
</dbReference>
<dbReference type="PANTHER" id="PTHR48083">
    <property type="entry name" value="MEDIUM-CHAIN SPECIFIC ACYL-COA DEHYDROGENASE, MITOCHONDRIAL-RELATED"/>
    <property type="match status" value="1"/>
</dbReference>
<organism evidence="10 11">
    <name type="scientific">Conexibacter arvalis</name>
    <dbReference type="NCBI Taxonomy" id="912552"/>
    <lineage>
        <taxon>Bacteria</taxon>
        <taxon>Bacillati</taxon>
        <taxon>Actinomycetota</taxon>
        <taxon>Thermoleophilia</taxon>
        <taxon>Solirubrobacterales</taxon>
        <taxon>Conexibacteraceae</taxon>
        <taxon>Conexibacter</taxon>
    </lineage>
</organism>
<dbReference type="EMBL" id="JACHNU010000002">
    <property type="protein sequence ID" value="MBB4662715.1"/>
    <property type="molecule type" value="Genomic_DNA"/>
</dbReference>
<dbReference type="InterPro" id="IPR037069">
    <property type="entry name" value="AcylCoA_DH/ox_N_sf"/>
</dbReference>
<keyword evidence="5 6" id="KW-0560">Oxidoreductase</keyword>
<evidence type="ECO:0000259" key="7">
    <source>
        <dbReference type="Pfam" id="PF00441"/>
    </source>
</evidence>
<feature type="domain" description="Acyl-CoA dehydrogenase/oxidase N-terminal" evidence="9">
    <location>
        <begin position="24"/>
        <end position="136"/>
    </location>
</feature>
<dbReference type="Gene3D" id="1.20.140.10">
    <property type="entry name" value="Butyryl-CoA Dehydrogenase, subunit A, domain 3"/>
    <property type="match status" value="1"/>
</dbReference>
<keyword evidence="3 6" id="KW-0285">Flavoprotein</keyword>
<dbReference type="Gene3D" id="1.10.540.10">
    <property type="entry name" value="Acyl-CoA dehydrogenase/oxidase, N-terminal domain"/>
    <property type="match status" value="1"/>
</dbReference>
<dbReference type="GO" id="GO:0005737">
    <property type="term" value="C:cytoplasm"/>
    <property type="evidence" value="ECO:0007669"/>
    <property type="project" value="TreeGrafter"/>
</dbReference>
<proteinExistence type="inferred from homology"/>
<dbReference type="Gene3D" id="2.40.110.10">
    <property type="entry name" value="Butyryl-CoA Dehydrogenase, subunit A, domain 2"/>
    <property type="match status" value="1"/>
</dbReference>
<comment type="similarity">
    <text evidence="2 6">Belongs to the acyl-CoA dehydrogenase family.</text>
</comment>
<evidence type="ECO:0000259" key="9">
    <source>
        <dbReference type="Pfam" id="PF02771"/>
    </source>
</evidence>
<dbReference type="AlphaFoldDB" id="A0A840IEF7"/>
<evidence type="ECO:0000313" key="11">
    <source>
        <dbReference type="Proteomes" id="UP000585272"/>
    </source>
</evidence>
<dbReference type="Pfam" id="PF02771">
    <property type="entry name" value="Acyl-CoA_dh_N"/>
    <property type="match status" value="1"/>
</dbReference>
<name>A0A840IEF7_9ACTN</name>
<dbReference type="EC" id="1.3.8.7" evidence="10"/>
<dbReference type="SUPFAM" id="SSF56645">
    <property type="entry name" value="Acyl-CoA dehydrogenase NM domain-like"/>
    <property type="match status" value="1"/>
</dbReference>
<dbReference type="GO" id="GO:0033539">
    <property type="term" value="P:fatty acid beta-oxidation using acyl-CoA dehydrogenase"/>
    <property type="evidence" value="ECO:0007669"/>
    <property type="project" value="TreeGrafter"/>
</dbReference>
<dbReference type="InterPro" id="IPR050741">
    <property type="entry name" value="Acyl-CoA_dehydrogenase"/>
</dbReference>
<feature type="domain" description="Acyl-CoA dehydrogenase/oxidase C-terminal" evidence="7">
    <location>
        <begin position="253"/>
        <end position="398"/>
    </location>
</feature>
<gene>
    <name evidence="10" type="ORF">BDZ31_002301</name>
</gene>
<dbReference type="Pfam" id="PF00441">
    <property type="entry name" value="Acyl-CoA_dh_1"/>
    <property type="match status" value="1"/>
</dbReference>
<sequence>MSGDLLERAGAGTAAGPRPLPPLTPAHEALRAEIRAWVASELAPHAAAWEEARSFPDAALRDCAARGYVGLKFPVEHGGAGDAVGAAVFAEELARSGSGGLGAGIGAHAGIALPPVWKFGTPDQHERYLRPGIRGERIAALGITEPDTGSDVAAIRTRAERVEGGFVVNGAKMFITNGVRADFVVTAVKTTAEGGHRGISFLLVDTRGPDGERAAGVEARPIEKLGWHASDTALISFDDLFVPEENLLGELHGGFKLIMVNFAWERLMMSLGALGAVELVLERTVAMLRARAVAGRRPGQRARHQVAEVATTLATGRALTYHALRLHLAGADCVREVTMAKLATQRAAYEAADRCLQLHFDAGEHADPLVECAVRDLRLGPIGGGTDEVMKEILGKTMGL</sequence>
<dbReference type="GO" id="GO:0004420">
    <property type="term" value="F:hydroxymethylglutaryl-CoA reductase (NADPH) activity"/>
    <property type="evidence" value="ECO:0007669"/>
    <property type="project" value="InterPro"/>
</dbReference>
<comment type="caution">
    <text evidence="10">The sequence shown here is derived from an EMBL/GenBank/DDBJ whole genome shotgun (WGS) entry which is preliminary data.</text>
</comment>
<evidence type="ECO:0000256" key="4">
    <source>
        <dbReference type="ARBA" id="ARBA00022827"/>
    </source>
</evidence>
<dbReference type="InterPro" id="IPR013786">
    <property type="entry name" value="AcylCoA_DH/ox_N"/>
</dbReference>
<dbReference type="PROSITE" id="PS00318">
    <property type="entry name" value="HMG_COA_REDUCTASE_2"/>
    <property type="match status" value="1"/>
</dbReference>
<evidence type="ECO:0000259" key="8">
    <source>
        <dbReference type="Pfam" id="PF02770"/>
    </source>
</evidence>
<dbReference type="InterPro" id="IPR009100">
    <property type="entry name" value="AcylCoA_DH/oxidase_NM_dom_sf"/>
</dbReference>
<evidence type="ECO:0000256" key="5">
    <source>
        <dbReference type="ARBA" id="ARBA00023002"/>
    </source>
</evidence>
<dbReference type="GO" id="GO:0050660">
    <property type="term" value="F:flavin adenine dinucleotide binding"/>
    <property type="evidence" value="ECO:0007669"/>
    <property type="project" value="InterPro"/>
</dbReference>
<dbReference type="SUPFAM" id="SSF47203">
    <property type="entry name" value="Acyl-CoA dehydrogenase C-terminal domain-like"/>
    <property type="match status" value="1"/>
</dbReference>
<evidence type="ECO:0000256" key="2">
    <source>
        <dbReference type="ARBA" id="ARBA00009347"/>
    </source>
</evidence>